<protein>
    <submittedName>
        <fullName evidence="2">Uncharacterized protein</fullName>
    </submittedName>
</protein>
<name>A0A6G1IQJ3_9PLEO</name>
<gene>
    <name evidence="2" type="ORF">K458DRAFT_92263</name>
</gene>
<dbReference type="Proteomes" id="UP000799291">
    <property type="component" value="Unassembled WGS sequence"/>
</dbReference>
<accession>A0A6G1IQJ3</accession>
<evidence type="ECO:0000256" key="1">
    <source>
        <dbReference type="SAM" id="MobiDB-lite"/>
    </source>
</evidence>
<proteinExistence type="predicted"/>
<feature type="region of interest" description="Disordered" evidence="1">
    <location>
        <begin position="39"/>
        <end position="102"/>
    </location>
</feature>
<organism evidence="2 3">
    <name type="scientific">Lentithecium fluviatile CBS 122367</name>
    <dbReference type="NCBI Taxonomy" id="1168545"/>
    <lineage>
        <taxon>Eukaryota</taxon>
        <taxon>Fungi</taxon>
        <taxon>Dikarya</taxon>
        <taxon>Ascomycota</taxon>
        <taxon>Pezizomycotina</taxon>
        <taxon>Dothideomycetes</taxon>
        <taxon>Pleosporomycetidae</taxon>
        <taxon>Pleosporales</taxon>
        <taxon>Massarineae</taxon>
        <taxon>Lentitheciaceae</taxon>
        <taxon>Lentithecium</taxon>
    </lineage>
</organism>
<reference evidence="2" key="1">
    <citation type="journal article" date="2020" name="Stud. Mycol.">
        <title>101 Dothideomycetes genomes: a test case for predicting lifestyles and emergence of pathogens.</title>
        <authorList>
            <person name="Haridas S."/>
            <person name="Albert R."/>
            <person name="Binder M."/>
            <person name="Bloem J."/>
            <person name="Labutti K."/>
            <person name="Salamov A."/>
            <person name="Andreopoulos B."/>
            <person name="Baker S."/>
            <person name="Barry K."/>
            <person name="Bills G."/>
            <person name="Bluhm B."/>
            <person name="Cannon C."/>
            <person name="Castanera R."/>
            <person name="Culley D."/>
            <person name="Daum C."/>
            <person name="Ezra D."/>
            <person name="Gonzalez J."/>
            <person name="Henrissat B."/>
            <person name="Kuo A."/>
            <person name="Liang C."/>
            <person name="Lipzen A."/>
            <person name="Lutzoni F."/>
            <person name="Magnuson J."/>
            <person name="Mondo S."/>
            <person name="Nolan M."/>
            <person name="Ohm R."/>
            <person name="Pangilinan J."/>
            <person name="Park H.-J."/>
            <person name="Ramirez L."/>
            <person name="Alfaro M."/>
            <person name="Sun H."/>
            <person name="Tritt A."/>
            <person name="Yoshinaga Y."/>
            <person name="Zwiers L.-H."/>
            <person name="Turgeon B."/>
            <person name="Goodwin S."/>
            <person name="Spatafora J."/>
            <person name="Crous P."/>
            <person name="Grigoriev I."/>
        </authorList>
    </citation>
    <scope>NUCLEOTIDE SEQUENCE</scope>
    <source>
        <strain evidence="2">CBS 122367</strain>
    </source>
</reference>
<dbReference type="EMBL" id="MU005596">
    <property type="protein sequence ID" value="KAF2680517.1"/>
    <property type="molecule type" value="Genomic_DNA"/>
</dbReference>
<dbReference type="AlphaFoldDB" id="A0A6G1IQJ3"/>
<sequence length="102" mass="11005">MVARGGRNWDRDWEQRVVGSSVGWQARPGSLLRFTLASDTNDWPAARDPKGARQPSTRRRGRCRGEDADADTVRQGAGAGLGSMRAGDAGTQSVELRPQIVG</sequence>
<evidence type="ECO:0000313" key="2">
    <source>
        <dbReference type="EMBL" id="KAF2680517.1"/>
    </source>
</evidence>
<keyword evidence="3" id="KW-1185">Reference proteome</keyword>
<evidence type="ECO:0000313" key="3">
    <source>
        <dbReference type="Proteomes" id="UP000799291"/>
    </source>
</evidence>